<accession>A0A6A6IFA1</accession>
<dbReference type="OrthoDB" id="542013at2759"/>
<sequence length="338" mass="36977">MFSPSWIRSQLITLPVPPASSFAGRTYIVTGANNGLGYECSKHLVYASAARVVMAVRSEARGHKALLKIEAETGKKGVAEVWPLDLGDFASVKRFAERAKTELEAIDGIVENASIALSEWTLSEGVETTMAVNVLGTFLLAVLLLPKLRENAIKSGVAPRLTIVGSNIAWYQGPVMGTKGQLERINEDIIEGLNVEGKWPMDNPRYAISKLLQTYATRQLASLLPVSETNIIINWLSPGLCKTGLARHAKFSSRMQIGLANCLVGRTAEMGSRTLLHAVSAGVETHGKYLNDCDIKEDEIPDWTSNAEGHKMQERVWADIVRRLEEVQPGCVKRALEP</sequence>
<keyword evidence="3" id="KW-1185">Reference proteome</keyword>
<dbReference type="Pfam" id="PF00106">
    <property type="entry name" value="adh_short"/>
    <property type="match status" value="1"/>
</dbReference>
<organism evidence="2 3">
    <name type="scientific">Trematosphaeria pertusa</name>
    <dbReference type="NCBI Taxonomy" id="390896"/>
    <lineage>
        <taxon>Eukaryota</taxon>
        <taxon>Fungi</taxon>
        <taxon>Dikarya</taxon>
        <taxon>Ascomycota</taxon>
        <taxon>Pezizomycotina</taxon>
        <taxon>Dothideomycetes</taxon>
        <taxon>Pleosporomycetidae</taxon>
        <taxon>Pleosporales</taxon>
        <taxon>Massarineae</taxon>
        <taxon>Trematosphaeriaceae</taxon>
        <taxon>Trematosphaeria</taxon>
    </lineage>
</organism>
<evidence type="ECO:0000313" key="2">
    <source>
        <dbReference type="EMBL" id="KAF2248193.1"/>
    </source>
</evidence>
<dbReference type="AlphaFoldDB" id="A0A6A6IFA1"/>
<dbReference type="InterPro" id="IPR002347">
    <property type="entry name" value="SDR_fam"/>
</dbReference>
<dbReference type="PRINTS" id="PR00081">
    <property type="entry name" value="GDHRDH"/>
</dbReference>
<dbReference type="PANTHER" id="PTHR43157">
    <property type="entry name" value="PHOSPHATIDYLINOSITOL-GLYCAN BIOSYNTHESIS CLASS F PROTEIN-RELATED"/>
    <property type="match status" value="1"/>
</dbReference>
<dbReference type="GeneID" id="54579222"/>
<protein>
    <submittedName>
        <fullName evidence="2">NAD(P)-binding protein</fullName>
    </submittedName>
</protein>
<evidence type="ECO:0000313" key="3">
    <source>
        <dbReference type="Proteomes" id="UP000800094"/>
    </source>
</evidence>
<dbReference type="InterPro" id="IPR036291">
    <property type="entry name" value="NAD(P)-bd_dom_sf"/>
</dbReference>
<dbReference type="EMBL" id="ML987196">
    <property type="protein sequence ID" value="KAF2248193.1"/>
    <property type="molecule type" value="Genomic_DNA"/>
</dbReference>
<dbReference type="PANTHER" id="PTHR43157:SF61">
    <property type="entry name" value="DEHYDROGENASE_REDUCTASE FAMILY PROTEIN, PUTATIVE (AFU_ORTHOLOGUE AFUA_3G01250)-RELATED"/>
    <property type="match status" value="1"/>
</dbReference>
<dbReference type="SUPFAM" id="SSF51735">
    <property type="entry name" value="NAD(P)-binding Rossmann-fold domains"/>
    <property type="match status" value="1"/>
</dbReference>
<dbReference type="Gene3D" id="3.40.50.720">
    <property type="entry name" value="NAD(P)-binding Rossmann-like Domain"/>
    <property type="match status" value="1"/>
</dbReference>
<keyword evidence="1" id="KW-0560">Oxidoreductase</keyword>
<gene>
    <name evidence="2" type="ORF">BU26DRAFT_485684</name>
</gene>
<evidence type="ECO:0000256" key="1">
    <source>
        <dbReference type="ARBA" id="ARBA00023002"/>
    </source>
</evidence>
<dbReference type="Proteomes" id="UP000800094">
    <property type="component" value="Unassembled WGS sequence"/>
</dbReference>
<dbReference type="RefSeq" id="XP_033683197.1">
    <property type="nucleotide sequence ID" value="XM_033825892.1"/>
</dbReference>
<proteinExistence type="predicted"/>
<reference evidence="2" key="1">
    <citation type="journal article" date="2020" name="Stud. Mycol.">
        <title>101 Dothideomycetes genomes: a test case for predicting lifestyles and emergence of pathogens.</title>
        <authorList>
            <person name="Haridas S."/>
            <person name="Albert R."/>
            <person name="Binder M."/>
            <person name="Bloem J."/>
            <person name="Labutti K."/>
            <person name="Salamov A."/>
            <person name="Andreopoulos B."/>
            <person name="Baker S."/>
            <person name="Barry K."/>
            <person name="Bills G."/>
            <person name="Bluhm B."/>
            <person name="Cannon C."/>
            <person name="Castanera R."/>
            <person name="Culley D."/>
            <person name="Daum C."/>
            <person name="Ezra D."/>
            <person name="Gonzalez J."/>
            <person name="Henrissat B."/>
            <person name="Kuo A."/>
            <person name="Liang C."/>
            <person name="Lipzen A."/>
            <person name="Lutzoni F."/>
            <person name="Magnuson J."/>
            <person name="Mondo S."/>
            <person name="Nolan M."/>
            <person name="Ohm R."/>
            <person name="Pangilinan J."/>
            <person name="Park H.-J."/>
            <person name="Ramirez L."/>
            <person name="Alfaro M."/>
            <person name="Sun H."/>
            <person name="Tritt A."/>
            <person name="Yoshinaga Y."/>
            <person name="Zwiers L.-H."/>
            <person name="Turgeon B."/>
            <person name="Goodwin S."/>
            <person name="Spatafora J."/>
            <person name="Crous P."/>
            <person name="Grigoriev I."/>
        </authorList>
    </citation>
    <scope>NUCLEOTIDE SEQUENCE</scope>
    <source>
        <strain evidence="2">CBS 122368</strain>
    </source>
</reference>
<dbReference type="GO" id="GO:0016491">
    <property type="term" value="F:oxidoreductase activity"/>
    <property type="evidence" value="ECO:0007669"/>
    <property type="project" value="UniProtKB-KW"/>
</dbReference>
<name>A0A6A6IFA1_9PLEO</name>